<proteinExistence type="inferred from homology"/>
<dbReference type="SUPFAM" id="SSF49777">
    <property type="entry name" value="PEBP-like"/>
    <property type="match status" value="1"/>
</dbReference>
<dbReference type="InterPro" id="IPR035810">
    <property type="entry name" value="PEBP_euk"/>
</dbReference>
<organism evidence="10 11">
    <name type="scientific">Heterotrigona itama</name>
    <dbReference type="NCBI Taxonomy" id="395501"/>
    <lineage>
        <taxon>Eukaryota</taxon>
        <taxon>Metazoa</taxon>
        <taxon>Ecdysozoa</taxon>
        <taxon>Arthropoda</taxon>
        <taxon>Hexapoda</taxon>
        <taxon>Insecta</taxon>
        <taxon>Pterygota</taxon>
        <taxon>Neoptera</taxon>
        <taxon>Endopterygota</taxon>
        <taxon>Hymenoptera</taxon>
        <taxon>Apocrita</taxon>
        <taxon>Aculeata</taxon>
        <taxon>Apoidea</taxon>
        <taxon>Anthophila</taxon>
        <taxon>Apidae</taxon>
        <taxon>Heterotrigona</taxon>
    </lineage>
</organism>
<sequence length="403" mass="47229">MANPALRSLVKLGGTSSRLKIHVEQIRHGHHLRGKPPHVALTLQQRLELLRKQEPNPTKVNIGFSVPRPTSEEKEAWMAERKIRRTGASFEKEVRSGELSLNLEEARKIWLETTGPYNVRKIADHYGIYQDLFGNAFFFPAIHLDVNYSMDDDTLVKVCTGNVIKPAEARESPNVAYKAQDDTLWTLVMCTPDGNLVNSNNEYCHWFLGNIPGNKVEQGERITDYSRPIPVRGAGYYRYVFILYKQNRRLDYTEYERISPCLRLKERDWNTLEFYRKYQDHLTPAGLAFFQSDWDPTVKEFYHSVLDAKEPIFRYDFPKAYVKPQTWFPLRQSFNLYLDKYKDPKDTAKEFLLRKLKTVHPFKEPKPPLKYPNARVLDLGAPSWLRVQRKKERLGWGRVHDLK</sequence>
<dbReference type="CDD" id="cd00866">
    <property type="entry name" value="PEBP_euk"/>
    <property type="match status" value="1"/>
</dbReference>
<evidence type="ECO:0000256" key="6">
    <source>
        <dbReference type="ARBA" id="ARBA00023274"/>
    </source>
</evidence>
<dbReference type="AlphaFoldDB" id="A0A6V7GYI8"/>
<dbReference type="EMBL" id="CAJDYZ010003741">
    <property type="protein sequence ID" value="CAD1470413.1"/>
    <property type="molecule type" value="Genomic_DNA"/>
</dbReference>
<gene>
    <name evidence="10" type="ORF">MHI_LOCUS186698</name>
</gene>
<evidence type="ECO:0000313" key="11">
    <source>
        <dbReference type="Proteomes" id="UP000752696"/>
    </source>
</evidence>
<evidence type="ECO:0000256" key="5">
    <source>
        <dbReference type="ARBA" id="ARBA00023128"/>
    </source>
</evidence>
<comment type="caution">
    <text evidence="10">The sequence shown here is derived from an EMBL/GenBank/DDBJ whole genome shotgun (WGS) entry which is preliminary data.</text>
</comment>
<reference evidence="10" key="1">
    <citation type="submission" date="2020-07" db="EMBL/GenBank/DDBJ databases">
        <authorList>
            <person name="Nazaruddin N."/>
        </authorList>
    </citation>
    <scope>NUCLEOTIDE SEQUENCE</scope>
</reference>
<dbReference type="InterPro" id="IPR008914">
    <property type="entry name" value="PEBP"/>
</dbReference>
<name>A0A6V7GYI8_9HYME</name>
<keyword evidence="11" id="KW-1185">Reference proteome</keyword>
<dbReference type="Pfam" id="PF01161">
    <property type="entry name" value="PBP"/>
    <property type="match status" value="1"/>
</dbReference>
<evidence type="ECO:0000256" key="9">
    <source>
        <dbReference type="ARBA" id="ARBA00041206"/>
    </source>
</evidence>
<keyword evidence="5" id="KW-0496">Mitochondrion</keyword>
<dbReference type="GO" id="GO:0005762">
    <property type="term" value="C:mitochondrial large ribosomal subunit"/>
    <property type="evidence" value="ECO:0007669"/>
    <property type="project" value="TreeGrafter"/>
</dbReference>
<evidence type="ECO:0000256" key="3">
    <source>
        <dbReference type="ARBA" id="ARBA00022980"/>
    </source>
</evidence>
<dbReference type="FunFam" id="3.90.280.10:FF:000002">
    <property type="entry name" value="39S ribosomal protein L38, mitochondrial"/>
    <property type="match status" value="1"/>
</dbReference>
<dbReference type="InterPro" id="IPR036610">
    <property type="entry name" value="PEBP-like_sf"/>
</dbReference>
<dbReference type="OrthoDB" id="2153661at2759"/>
<dbReference type="PANTHER" id="PTHR11362:SF133">
    <property type="entry name" value="LARGE RIBOSOMAL SUBUNIT PROTEIN ML38"/>
    <property type="match status" value="1"/>
</dbReference>
<protein>
    <recommendedName>
        <fullName evidence="8">Large ribosomal subunit protein mL38</fullName>
    </recommendedName>
    <alternativeName>
        <fullName evidence="9">39S ribosomal protein L38, mitochondrial</fullName>
    </alternativeName>
</protein>
<evidence type="ECO:0000256" key="2">
    <source>
        <dbReference type="ARBA" id="ARBA00022946"/>
    </source>
</evidence>
<comment type="subcellular location">
    <subcellularLocation>
        <location evidence="1">Mitochondrion</location>
    </subcellularLocation>
</comment>
<dbReference type="GO" id="GO:0005743">
    <property type="term" value="C:mitochondrial inner membrane"/>
    <property type="evidence" value="ECO:0007669"/>
    <property type="project" value="UniProtKB-ARBA"/>
</dbReference>
<evidence type="ECO:0000256" key="8">
    <source>
        <dbReference type="ARBA" id="ARBA00039444"/>
    </source>
</evidence>
<comment type="similarity">
    <text evidence="7">Belongs to the phosphatidylethanolamine-binding protein family. Mitochondrion-specific ribosomal protein mL38 subfamily.</text>
</comment>
<dbReference type="Gene3D" id="3.90.280.10">
    <property type="entry name" value="PEBP-like"/>
    <property type="match status" value="1"/>
</dbReference>
<keyword evidence="6" id="KW-0687">Ribonucleoprotein</keyword>
<accession>A0A6V7GYI8</accession>
<evidence type="ECO:0000256" key="1">
    <source>
        <dbReference type="ARBA" id="ARBA00004173"/>
    </source>
</evidence>
<evidence type="ECO:0000313" key="10">
    <source>
        <dbReference type="EMBL" id="CAD1470413.1"/>
    </source>
</evidence>
<evidence type="ECO:0000256" key="4">
    <source>
        <dbReference type="ARBA" id="ARBA00023054"/>
    </source>
</evidence>
<keyword evidence="3" id="KW-0689">Ribosomal protein</keyword>
<dbReference type="PANTHER" id="PTHR11362">
    <property type="entry name" value="PHOSPHATIDYLETHANOLAMINE-BINDING PROTEIN"/>
    <property type="match status" value="1"/>
</dbReference>
<keyword evidence="2" id="KW-0809">Transit peptide</keyword>
<dbReference type="Proteomes" id="UP000752696">
    <property type="component" value="Unassembled WGS sequence"/>
</dbReference>
<keyword evidence="4" id="KW-0175">Coiled coil</keyword>
<evidence type="ECO:0000256" key="7">
    <source>
        <dbReference type="ARBA" id="ARBA00038016"/>
    </source>
</evidence>